<comment type="caution">
    <text evidence="8">The sequence shown here is derived from an EMBL/GenBank/DDBJ whole genome shotgun (WGS) entry which is preliminary data.</text>
</comment>
<evidence type="ECO:0000256" key="5">
    <source>
        <dbReference type="ARBA" id="ARBA00022840"/>
    </source>
</evidence>
<keyword evidence="4" id="KW-0547">Nucleotide-binding</keyword>
<evidence type="ECO:0000256" key="3">
    <source>
        <dbReference type="ARBA" id="ARBA00022723"/>
    </source>
</evidence>
<dbReference type="Gene3D" id="3.40.1190.10">
    <property type="entry name" value="Mur-like, catalytic domain"/>
    <property type="match status" value="1"/>
</dbReference>
<dbReference type="Pfam" id="PF08245">
    <property type="entry name" value="Mur_ligase_M"/>
    <property type="match status" value="1"/>
</dbReference>
<dbReference type="GO" id="GO:0005524">
    <property type="term" value="F:ATP binding"/>
    <property type="evidence" value="ECO:0007669"/>
    <property type="project" value="UniProtKB-KW"/>
</dbReference>
<keyword evidence="5" id="KW-0067">ATP-binding</keyword>
<keyword evidence="3" id="KW-0479">Metal-binding</keyword>
<dbReference type="InterPro" id="IPR001645">
    <property type="entry name" value="Folylpolyglutamate_synth"/>
</dbReference>
<organism evidence="8 9">
    <name type="scientific">Symbiodinium natans</name>
    <dbReference type="NCBI Taxonomy" id="878477"/>
    <lineage>
        <taxon>Eukaryota</taxon>
        <taxon>Sar</taxon>
        <taxon>Alveolata</taxon>
        <taxon>Dinophyceae</taxon>
        <taxon>Suessiales</taxon>
        <taxon>Symbiodiniaceae</taxon>
        <taxon>Symbiodinium</taxon>
    </lineage>
</organism>
<dbReference type="SUPFAM" id="SSF53623">
    <property type="entry name" value="MurD-like peptide ligases, catalytic domain"/>
    <property type="match status" value="1"/>
</dbReference>
<dbReference type="PANTHER" id="PTHR11136">
    <property type="entry name" value="FOLYLPOLYGLUTAMATE SYNTHASE-RELATED"/>
    <property type="match status" value="1"/>
</dbReference>
<evidence type="ECO:0000256" key="2">
    <source>
        <dbReference type="ARBA" id="ARBA00022598"/>
    </source>
</evidence>
<dbReference type="InterPro" id="IPR018109">
    <property type="entry name" value="Folylpolyglutamate_synth_CS"/>
</dbReference>
<evidence type="ECO:0000259" key="7">
    <source>
        <dbReference type="Pfam" id="PF08245"/>
    </source>
</evidence>
<feature type="domain" description="Mur ligase central" evidence="7">
    <location>
        <begin position="37"/>
        <end position="274"/>
    </location>
</feature>
<dbReference type="GO" id="GO:0005829">
    <property type="term" value="C:cytosol"/>
    <property type="evidence" value="ECO:0007669"/>
    <property type="project" value="TreeGrafter"/>
</dbReference>
<dbReference type="InterPro" id="IPR036565">
    <property type="entry name" value="Mur-like_cat_sf"/>
</dbReference>
<accession>A0A812NNC9</accession>
<evidence type="ECO:0000256" key="6">
    <source>
        <dbReference type="ARBA" id="ARBA00022842"/>
    </source>
</evidence>
<keyword evidence="6" id="KW-0460">Magnesium</keyword>
<dbReference type="PIRSF" id="PIRSF001563">
    <property type="entry name" value="Folylpolyglu_synth"/>
    <property type="match status" value="1"/>
</dbReference>
<keyword evidence="2" id="KW-0436">Ligase</keyword>
<protein>
    <submittedName>
        <fullName evidence="8">FOL3 protein</fullName>
    </submittedName>
</protein>
<proteinExistence type="inferred from homology"/>
<dbReference type="NCBIfam" id="TIGR01499">
    <property type="entry name" value="folC"/>
    <property type="match status" value="1"/>
</dbReference>
<dbReference type="EMBL" id="CAJNDS010002013">
    <property type="protein sequence ID" value="CAE7296338.1"/>
    <property type="molecule type" value="Genomic_DNA"/>
</dbReference>
<dbReference type="GO" id="GO:0008841">
    <property type="term" value="F:dihydrofolate synthase activity"/>
    <property type="evidence" value="ECO:0007669"/>
    <property type="project" value="TreeGrafter"/>
</dbReference>
<evidence type="ECO:0000313" key="8">
    <source>
        <dbReference type="EMBL" id="CAE7296338.1"/>
    </source>
</evidence>
<comment type="similarity">
    <text evidence="1">Belongs to the folylpolyglutamate synthase family.</text>
</comment>
<name>A0A812NNC9_9DINO</name>
<gene>
    <name evidence="8" type="primary">FOL3</name>
    <name evidence="8" type="ORF">SNAT2548_LOCUS15603</name>
</gene>
<dbReference type="Proteomes" id="UP000604046">
    <property type="component" value="Unassembled WGS sequence"/>
</dbReference>
<dbReference type="GO" id="GO:0046872">
    <property type="term" value="F:metal ion binding"/>
    <property type="evidence" value="ECO:0007669"/>
    <property type="project" value="UniProtKB-KW"/>
</dbReference>
<reference evidence="8" key="1">
    <citation type="submission" date="2021-02" db="EMBL/GenBank/DDBJ databases">
        <authorList>
            <person name="Dougan E. K."/>
            <person name="Rhodes N."/>
            <person name="Thang M."/>
            <person name="Chan C."/>
        </authorList>
    </citation>
    <scope>NUCLEOTIDE SEQUENCE</scope>
</reference>
<evidence type="ECO:0000256" key="1">
    <source>
        <dbReference type="ARBA" id="ARBA00008276"/>
    </source>
</evidence>
<evidence type="ECO:0000256" key="4">
    <source>
        <dbReference type="ARBA" id="ARBA00022741"/>
    </source>
</evidence>
<evidence type="ECO:0000313" key="9">
    <source>
        <dbReference type="Proteomes" id="UP000604046"/>
    </source>
</evidence>
<dbReference type="PROSITE" id="PS01012">
    <property type="entry name" value="FOLYLPOLYGLU_SYNT_2"/>
    <property type="match status" value="1"/>
</dbReference>
<dbReference type="GO" id="GO:0005739">
    <property type="term" value="C:mitochondrion"/>
    <property type="evidence" value="ECO:0007669"/>
    <property type="project" value="TreeGrafter"/>
</dbReference>
<dbReference type="PANTHER" id="PTHR11136:SF0">
    <property type="entry name" value="DIHYDROFOLATE SYNTHETASE-RELATED"/>
    <property type="match status" value="1"/>
</dbReference>
<dbReference type="InterPro" id="IPR013221">
    <property type="entry name" value="Mur_ligase_cen"/>
</dbReference>
<dbReference type="GO" id="GO:0004326">
    <property type="term" value="F:tetrahydrofolylpolyglutamate synthase activity"/>
    <property type="evidence" value="ECO:0007669"/>
    <property type="project" value="InterPro"/>
</dbReference>
<dbReference type="OrthoDB" id="5212574at2759"/>
<sequence length="469" mass="50416">MSAMPRGEIDPGLGRVRAALERLGSPQQSLAGRVLHVAGTNGKGSVCAMLFSALRQARLRVAMFTSPHLVEPFDSFRLAEDGQDKDFSKEQLTSLQLEIAQTCGLTDGEAARTLTLTTFELQVVMALTLFARQKVDMAIIEVGMGGRDDATNVLIQPAVCAISSIAMDHEKFLGSTREEIASHKAGIFQLDRPAVVAASGMSESVKKVITDCAKAVGSRPITWVEPAEVVSPGASQQGEIAEVQRLRVEGFSEELQLPLLGDYQRSNAALALAMLLELRRQHLALRTSGSQQVLDESVLDDGTIASGMAATKWAGRLEWLQLGTDRVLLDGAHNPHAAEALGGYVDKAVRPRGQPVSWVIALSAGKDAIAILHELLHSDEDAVYTVGFSEVEGMPWVQAQAPDDILASVWSLRPHLRHAQACPDLQSALEVAQADAVASQIVICGSLYLVADCVRLQRSKMHGLQQAKI</sequence>
<dbReference type="InterPro" id="IPR036615">
    <property type="entry name" value="Mur_ligase_C_dom_sf"/>
</dbReference>
<dbReference type="AlphaFoldDB" id="A0A812NNC9"/>
<dbReference type="Gene3D" id="3.90.190.20">
    <property type="entry name" value="Mur ligase, C-terminal domain"/>
    <property type="match status" value="1"/>
</dbReference>
<keyword evidence="9" id="KW-1185">Reference proteome</keyword>
<dbReference type="SUPFAM" id="SSF53244">
    <property type="entry name" value="MurD-like peptide ligases, peptide-binding domain"/>
    <property type="match status" value="1"/>
</dbReference>